<dbReference type="RefSeq" id="XP_003737160.1">
    <property type="nucleotide sequence ID" value="XM_003737112.2"/>
</dbReference>
<evidence type="ECO:0000256" key="2">
    <source>
        <dbReference type="SAM" id="SignalP"/>
    </source>
</evidence>
<reference evidence="4" key="1">
    <citation type="submission" date="2025-08" db="UniProtKB">
        <authorList>
            <consortium name="RefSeq"/>
        </authorList>
    </citation>
    <scope>IDENTIFICATION</scope>
</reference>
<evidence type="ECO:0000313" key="3">
    <source>
        <dbReference type="Proteomes" id="UP000694867"/>
    </source>
</evidence>
<sequence length="181" mass="18569">MQGKVCFVLLVALVGQEIVAQRLLGLMASAGLMRALRNREQQQKESPSPLNQHAPEPVPGAYPGSPQGYRPQATPQAAYGYSGGFSGSSPVSSLDGSSPFGSASYGYPSFSQYGSGAYGGYPGSNVGFAPSSFGQFGSLQGAEQLAAASQHAYQTAPSTYGSAISSPYASKSYGGQGQGYQ</sequence>
<gene>
    <name evidence="4" type="primary">LOC100902290</name>
</gene>
<dbReference type="KEGG" id="goe:100902290"/>
<evidence type="ECO:0000313" key="4">
    <source>
        <dbReference type="RefSeq" id="XP_003737160.1"/>
    </source>
</evidence>
<name>A0AAJ6VV50_9ACAR</name>
<keyword evidence="3" id="KW-1185">Reference proteome</keyword>
<accession>A0AAJ6VV50</accession>
<feature type="chain" id="PRO_5042504172" evidence="2">
    <location>
        <begin position="21"/>
        <end position="181"/>
    </location>
</feature>
<evidence type="ECO:0000256" key="1">
    <source>
        <dbReference type="SAM" id="MobiDB-lite"/>
    </source>
</evidence>
<proteinExistence type="predicted"/>
<feature type="region of interest" description="Disordered" evidence="1">
    <location>
        <begin position="38"/>
        <end position="81"/>
    </location>
</feature>
<dbReference type="AlphaFoldDB" id="A0AAJ6VV50"/>
<feature type="compositionally biased region" description="Polar residues" evidence="1">
    <location>
        <begin position="158"/>
        <end position="169"/>
    </location>
</feature>
<protein>
    <submittedName>
        <fullName evidence="4">Glycine-rich cell wall structural protein 1.0</fullName>
    </submittedName>
</protein>
<dbReference type="Proteomes" id="UP000694867">
    <property type="component" value="Unplaced"/>
</dbReference>
<feature type="signal peptide" evidence="2">
    <location>
        <begin position="1"/>
        <end position="20"/>
    </location>
</feature>
<keyword evidence="2" id="KW-0732">Signal</keyword>
<organism evidence="3 4">
    <name type="scientific">Galendromus occidentalis</name>
    <name type="common">western predatory mite</name>
    <dbReference type="NCBI Taxonomy" id="34638"/>
    <lineage>
        <taxon>Eukaryota</taxon>
        <taxon>Metazoa</taxon>
        <taxon>Ecdysozoa</taxon>
        <taxon>Arthropoda</taxon>
        <taxon>Chelicerata</taxon>
        <taxon>Arachnida</taxon>
        <taxon>Acari</taxon>
        <taxon>Parasitiformes</taxon>
        <taxon>Mesostigmata</taxon>
        <taxon>Gamasina</taxon>
        <taxon>Phytoseioidea</taxon>
        <taxon>Phytoseiidae</taxon>
        <taxon>Typhlodrominae</taxon>
        <taxon>Galendromus</taxon>
    </lineage>
</organism>
<feature type="region of interest" description="Disordered" evidence="1">
    <location>
        <begin position="158"/>
        <end position="181"/>
    </location>
</feature>
<dbReference type="GeneID" id="100902290"/>